<gene>
    <name evidence="3" type="ORF">H9Q81_05035</name>
</gene>
<name>A0A7G9GU75_9FUSO</name>
<evidence type="ECO:0000256" key="1">
    <source>
        <dbReference type="SAM" id="Phobius"/>
    </source>
</evidence>
<feature type="transmembrane region" description="Helical" evidence="1">
    <location>
        <begin position="36"/>
        <end position="56"/>
    </location>
</feature>
<evidence type="ECO:0000313" key="4">
    <source>
        <dbReference type="Proteomes" id="UP000515913"/>
    </source>
</evidence>
<evidence type="ECO:0000313" key="3">
    <source>
        <dbReference type="EMBL" id="QNM14357.1"/>
    </source>
</evidence>
<dbReference type="RefSeq" id="WP_101473914.1">
    <property type="nucleotide sequence ID" value="NZ_CP060637.1"/>
</dbReference>
<dbReference type="Proteomes" id="UP000515913">
    <property type="component" value="Chromosome"/>
</dbReference>
<keyword evidence="1" id="KW-0812">Transmembrane</keyword>
<dbReference type="Pfam" id="PF14213">
    <property type="entry name" value="DUF4325"/>
    <property type="match status" value="1"/>
</dbReference>
<proteinExistence type="predicted"/>
<keyword evidence="1" id="KW-1133">Transmembrane helix</keyword>
<dbReference type="AlphaFoldDB" id="A0A7G9GU75"/>
<dbReference type="InterPro" id="IPR025474">
    <property type="entry name" value="DUF4325"/>
</dbReference>
<evidence type="ECO:0000259" key="2">
    <source>
        <dbReference type="Pfam" id="PF14213"/>
    </source>
</evidence>
<keyword evidence="4" id="KW-1185">Reference proteome</keyword>
<dbReference type="EMBL" id="CP060637">
    <property type="protein sequence ID" value="QNM14357.1"/>
    <property type="molecule type" value="Genomic_DNA"/>
</dbReference>
<reference evidence="3 4" key="1">
    <citation type="submission" date="2020-08" db="EMBL/GenBank/DDBJ databases">
        <authorList>
            <person name="Liu C."/>
            <person name="Sun Q."/>
        </authorList>
    </citation>
    <scope>NUCLEOTIDE SEQUENCE [LARGE SCALE GENOMIC DNA]</scope>
    <source>
        <strain evidence="3 4">NSJ-57</strain>
    </source>
</reference>
<feature type="domain" description="DUF4325" evidence="2">
    <location>
        <begin position="21"/>
        <end position="81"/>
    </location>
</feature>
<organism evidence="3 4">
    <name type="scientific">Fusobacterium hominis</name>
    <dbReference type="NCBI Taxonomy" id="2764326"/>
    <lineage>
        <taxon>Bacteria</taxon>
        <taxon>Fusobacteriati</taxon>
        <taxon>Fusobacteriota</taxon>
        <taxon>Fusobacteriia</taxon>
        <taxon>Fusobacteriales</taxon>
        <taxon>Fusobacteriaceae</taxon>
        <taxon>Fusobacterium</taxon>
    </lineage>
</organism>
<protein>
    <submittedName>
        <fullName evidence="3">DUF4325 domain-containing protein</fullName>
    </submittedName>
</protein>
<accession>A0A7G9GU75</accession>
<dbReference type="KEGG" id="fho:H9Q81_05035"/>
<sequence>MRLILKKLFNTSVLASPAKAMRLYKILSLRVKNGKTVNLDFLGIQATTIAFLYIVFSNLIKECQKNIKEIKGLIYISNASVSLMQEIEYLKENYKQVGKKIDPLKLSFV</sequence>
<keyword evidence="1" id="KW-0472">Membrane</keyword>